<dbReference type="EMBL" id="CAXAMM010040196">
    <property type="protein sequence ID" value="CAK9091631.1"/>
    <property type="molecule type" value="Genomic_DNA"/>
</dbReference>
<keyword evidence="1 2" id="KW-0175">Coiled coil</keyword>
<keyword evidence="6" id="KW-1185">Reference proteome</keyword>
<feature type="coiled-coil region" evidence="2">
    <location>
        <begin position="27"/>
        <end position="148"/>
    </location>
</feature>
<organism evidence="5 6">
    <name type="scientific">Durusdinium trenchii</name>
    <dbReference type="NCBI Taxonomy" id="1381693"/>
    <lineage>
        <taxon>Eukaryota</taxon>
        <taxon>Sar</taxon>
        <taxon>Alveolata</taxon>
        <taxon>Dinophyceae</taxon>
        <taxon>Suessiales</taxon>
        <taxon>Symbiodiniaceae</taxon>
        <taxon>Durusdinium</taxon>
    </lineage>
</organism>
<reference evidence="5 6" key="1">
    <citation type="submission" date="2024-02" db="EMBL/GenBank/DDBJ databases">
        <authorList>
            <person name="Chen Y."/>
            <person name="Shah S."/>
            <person name="Dougan E. K."/>
            <person name="Thang M."/>
            <person name="Chan C."/>
        </authorList>
    </citation>
    <scope>NUCLEOTIDE SEQUENCE [LARGE SCALE GENOMIC DNA]</scope>
</reference>
<feature type="compositionally biased region" description="Basic and acidic residues" evidence="3">
    <location>
        <begin position="533"/>
        <end position="543"/>
    </location>
</feature>
<evidence type="ECO:0000256" key="1">
    <source>
        <dbReference type="ARBA" id="ARBA00023054"/>
    </source>
</evidence>
<gene>
    <name evidence="5" type="ORF">SCF082_LOCUS43157</name>
</gene>
<feature type="coiled-coil region" evidence="2">
    <location>
        <begin position="183"/>
        <end position="259"/>
    </location>
</feature>
<feature type="compositionally biased region" description="Acidic residues" evidence="3">
    <location>
        <begin position="520"/>
        <end position="532"/>
    </location>
</feature>
<dbReference type="Proteomes" id="UP001642464">
    <property type="component" value="Unassembled WGS sequence"/>
</dbReference>
<accession>A0ABP0QXE7</accession>
<feature type="compositionally biased region" description="Basic and acidic residues" evidence="3">
    <location>
        <begin position="286"/>
        <end position="299"/>
    </location>
</feature>
<feature type="domain" description="ODAD1 central coiled coil region" evidence="4">
    <location>
        <begin position="167"/>
        <end position="451"/>
    </location>
</feature>
<evidence type="ECO:0000256" key="3">
    <source>
        <dbReference type="SAM" id="MobiDB-lite"/>
    </source>
</evidence>
<evidence type="ECO:0000313" key="6">
    <source>
        <dbReference type="Proteomes" id="UP001642464"/>
    </source>
</evidence>
<feature type="non-terminal residue" evidence="5">
    <location>
        <position position="1"/>
    </location>
</feature>
<name>A0ABP0QXE7_9DINO</name>
<proteinExistence type="predicted"/>
<evidence type="ECO:0000313" key="5">
    <source>
        <dbReference type="EMBL" id="CAK9091631.1"/>
    </source>
</evidence>
<feature type="region of interest" description="Disordered" evidence="3">
    <location>
        <begin position="493"/>
        <end position="563"/>
    </location>
</feature>
<evidence type="ECO:0000256" key="2">
    <source>
        <dbReference type="SAM" id="Coils"/>
    </source>
</evidence>
<feature type="compositionally biased region" description="Basic residues" evidence="3">
    <location>
        <begin position="549"/>
        <end position="563"/>
    </location>
</feature>
<dbReference type="PANTHER" id="PTHR21694">
    <property type="entry name" value="COILED-COIL DOMAIN-CONTAINING PROTEIN 63"/>
    <property type="match status" value="1"/>
</dbReference>
<feature type="region of interest" description="Disordered" evidence="3">
    <location>
        <begin position="286"/>
        <end position="305"/>
    </location>
</feature>
<protein>
    <submittedName>
        <fullName evidence="5">Outer dynein arm protein 1 (Docking complex component 2)</fullName>
    </submittedName>
</protein>
<dbReference type="Pfam" id="PF21773">
    <property type="entry name" value="ODAD1_CC"/>
    <property type="match status" value="1"/>
</dbReference>
<feature type="coiled-coil region" evidence="2">
    <location>
        <begin position="365"/>
        <end position="392"/>
    </location>
</feature>
<comment type="caution">
    <text evidence="5">The sequence shown here is derived from an EMBL/GenBank/DDBJ whole genome shotgun (WGS) entry which is preliminary data.</text>
</comment>
<dbReference type="InterPro" id="IPR049258">
    <property type="entry name" value="ODAD1_CC"/>
</dbReference>
<sequence>SILAQNLSPSHWAQAGIGAWTNMAMFKKKKDEDRKPIEQEIAELQRKFRVLENDKRACSEDSQGTIRKQRATIEKLTRENRKMKAELNETRSGSGTQAEAKMQQETIARLSEQKDTLQIKLENEANEAHRLQDKLDTTQRRIFELREEMAKSGGVNAALDSSKAIAKQIRILENRLDKGLQKFNEAIAANRTLREQIDTLRRERVVFDDIYRKLENELQQKKKEMANIIEQANAAYEARDSAQAQMASLKQQADKERLEFEKEWRELGRLIENDKRMKEFMRTKVRGNKEDGESKDEDKHKKKITKHTWHTTESLVTMTSNQDKVASYEEAFARIQAATGICDIDQLVQNFIDAEDTNFSLFKYNNELSAEIEKLEQQIAEYKEEYITLSGQSSRKEDTEKAKILESLEEKWNDIDRKAITYEVKHQESQQTLSHIRTCIESIFRRLGCTAEDLPCGCGSGISEANMMVYLAIIEQRTNELLKMYDSLKQEDEDYESTRPARTGQTSTSLQIKLPSTVEDYSDDEDDDDEDDQRPFTREELKTKANKNYNKKQKKPRNRGGGH</sequence>
<dbReference type="InterPro" id="IPR051876">
    <property type="entry name" value="ODA-DC/CCD"/>
</dbReference>
<dbReference type="PANTHER" id="PTHR21694:SF18">
    <property type="entry name" value="COILED-COIL DOMAIN-CONTAINING PROTEIN 63"/>
    <property type="match status" value="1"/>
</dbReference>
<evidence type="ECO:0000259" key="4">
    <source>
        <dbReference type="Pfam" id="PF21773"/>
    </source>
</evidence>